<dbReference type="EMBL" id="MU864960">
    <property type="protein sequence ID" value="KAK4463419.1"/>
    <property type="molecule type" value="Genomic_DNA"/>
</dbReference>
<comment type="caution">
    <text evidence="1">The sequence shown here is derived from an EMBL/GenBank/DDBJ whole genome shotgun (WGS) entry which is preliminary data.</text>
</comment>
<evidence type="ECO:0000313" key="2">
    <source>
        <dbReference type="Proteomes" id="UP001321749"/>
    </source>
</evidence>
<proteinExistence type="predicted"/>
<evidence type="ECO:0000313" key="1">
    <source>
        <dbReference type="EMBL" id="KAK4463419.1"/>
    </source>
</evidence>
<name>A0AAV9HUR6_9PEZI</name>
<accession>A0AAV9HUR6</accession>
<protein>
    <submittedName>
        <fullName evidence="1">Uncharacterized protein</fullName>
    </submittedName>
</protein>
<organism evidence="1 2">
    <name type="scientific">Cladorrhinum samala</name>
    <dbReference type="NCBI Taxonomy" id="585594"/>
    <lineage>
        <taxon>Eukaryota</taxon>
        <taxon>Fungi</taxon>
        <taxon>Dikarya</taxon>
        <taxon>Ascomycota</taxon>
        <taxon>Pezizomycotina</taxon>
        <taxon>Sordariomycetes</taxon>
        <taxon>Sordariomycetidae</taxon>
        <taxon>Sordariales</taxon>
        <taxon>Podosporaceae</taxon>
        <taxon>Cladorrhinum</taxon>
    </lineage>
</organism>
<dbReference type="AlphaFoldDB" id="A0AAV9HUR6"/>
<keyword evidence="2" id="KW-1185">Reference proteome</keyword>
<reference evidence="1" key="1">
    <citation type="journal article" date="2023" name="Mol. Phylogenet. Evol.">
        <title>Genome-scale phylogeny and comparative genomics of the fungal order Sordariales.</title>
        <authorList>
            <person name="Hensen N."/>
            <person name="Bonometti L."/>
            <person name="Westerberg I."/>
            <person name="Brannstrom I.O."/>
            <person name="Guillou S."/>
            <person name="Cros-Aarteil S."/>
            <person name="Calhoun S."/>
            <person name="Haridas S."/>
            <person name="Kuo A."/>
            <person name="Mondo S."/>
            <person name="Pangilinan J."/>
            <person name="Riley R."/>
            <person name="LaButti K."/>
            <person name="Andreopoulos B."/>
            <person name="Lipzen A."/>
            <person name="Chen C."/>
            <person name="Yan M."/>
            <person name="Daum C."/>
            <person name="Ng V."/>
            <person name="Clum A."/>
            <person name="Steindorff A."/>
            <person name="Ohm R.A."/>
            <person name="Martin F."/>
            <person name="Silar P."/>
            <person name="Natvig D.O."/>
            <person name="Lalanne C."/>
            <person name="Gautier V."/>
            <person name="Ament-Velasquez S.L."/>
            <person name="Kruys A."/>
            <person name="Hutchinson M.I."/>
            <person name="Powell A.J."/>
            <person name="Barry K."/>
            <person name="Miller A.N."/>
            <person name="Grigoriev I.V."/>
            <person name="Debuchy R."/>
            <person name="Gladieux P."/>
            <person name="Hiltunen Thoren M."/>
            <person name="Johannesson H."/>
        </authorList>
    </citation>
    <scope>NUCLEOTIDE SEQUENCE</scope>
    <source>
        <strain evidence="1">PSN324</strain>
    </source>
</reference>
<reference evidence="1" key="2">
    <citation type="submission" date="2023-06" db="EMBL/GenBank/DDBJ databases">
        <authorList>
            <consortium name="Lawrence Berkeley National Laboratory"/>
            <person name="Mondo S.J."/>
            <person name="Hensen N."/>
            <person name="Bonometti L."/>
            <person name="Westerberg I."/>
            <person name="Brannstrom I.O."/>
            <person name="Guillou S."/>
            <person name="Cros-Aarteil S."/>
            <person name="Calhoun S."/>
            <person name="Haridas S."/>
            <person name="Kuo A."/>
            <person name="Pangilinan J."/>
            <person name="Riley R."/>
            <person name="Labutti K."/>
            <person name="Andreopoulos B."/>
            <person name="Lipzen A."/>
            <person name="Chen C."/>
            <person name="Yanf M."/>
            <person name="Daum C."/>
            <person name="Ng V."/>
            <person name="Clum A."/>
            <person name="Steindorff A."/>
            <person name="Ohm R."/>
            <person name="Martin F."/>
            <person name="Silar P."/>
            <person name="Natvig D."/>
            <person name="Lalanne C."/>
            <person name="Gautier V."/>
            <person name="Ament-Velasquez S.L."/>
            <person name="Kruys A."/>
            <person name="Hutchinson M.I."/>
            <person name="Powell A.J."/>
            <person name="Barry K."/>
            <person name="Miller A.N."/>
            <person name="Grigoriev I.V."/>
            <person name="Debuchy R."/>
            <person name="Gladieux P."/>
            <person name="Thoren M.H."/>
            <person name="Johannesson H."/>
        </authorList>
    </citation>
    <scope>NUCLEOTIDE SEQUENCE</scope>
    <source>
        <strain evidence="1">PSN324</strain>
    </source>
</reference>
<sequence>MADDSLNSHLLLIDLSDSEASETKECANPSTNGIAAAPELTRAERTALSEPAFQALKKSYRAKIENGEIWSTISLPLSAQLSKPDAQELLHAVEELYFYRRYQEAVQFLGKVFNDGRGEGCIDQETRELLKYYEERCKAKLANDVIKN</sequence>
<gene>
    <name evidence="1" type="ORF">QBC42DRAFT_296035</name>
</gene>
<dbReference type="Proteomes" id="UP001321749">
    <property type="component" value="Unassembled WGS sequence"/>
</dbReference>